<sequence>MLKRTIFFALVLVLCAGLYAQDNPNIVGVLYYKPKDGQREQFLDGLKEHTEKHHKKGVSRVRTHQVISGPKNGWYVRISGPFTWADVDKFRAELNSKAHAAHGAKTVAPYVGERIGPMYWTNLTDLGYNPDTSGKPSKMIRINFTHVNPLMDGDYIELRRQLKEAHEKTDSDDSFTVHQLVHGGKMHTYAQVYRLNSWADMGSSGPQGNVGSRVNEVFGESAWGQFMSKGRKIIYKRNDEMRIYMKDYSTR</sequence>
<reference evidence="1" key="1">
    <citation type="submission" date="2018-05" db="EMBL/GenBank/DDBJ databases">
        <authorList>
            <person name="Lanie J.A."/>
            <person name="Ng W.-L."/>
            <person name="Kazmierczak K.M."/>
            <person name="Andrzejewski T.M."/>
            <person name="Davidsen T.M."/>
            <person name="Wayne K.J."/>
            <person name="Tettelin H."/>
            <person name="Glass J.I."/>
            <person name="Rusch D."/>
            <person name="Podicherti R."/>
            <person name="Tsui H.-C.T."/>
            <person name="Winkler M.E."/>
        </authorList>
    </citation>
    <scope>NUCLEOTIDE SEQUENCE</scope>
</reference>
<evidence type="ECO:0000313" key="1">
    <source>
        <dbReference type="EMBL" id="SVD17415.1"/>
    </source>
</evidence>
<accession>A0A382T6P0</accession>
<proteinExistence type="predicted"/>
<dbReference type="AlphaFoldDB" id="A0A382T6P0"/>
<gene>
    <name evidence="1" type="ORF">METZ01_LOCUS370269</name>
</gene>
<dbReference type="EMBL" id="UINC01134095">
    <property type="protein sequence ID" value="SVD17415.1"/>
    <property type="molecule type" value="Genomic_DNA"/>
</dbReference>
<protein>
    <submittedName>
        <fullName evidence="1">Uncharacterized protein</fullName>
    </submittedName>
</protein>
<organism evidence="1">
    <name type="scientific">marine metagenome</name>
    <dbReference type="NCBI Taxonomy" id="408172"/>
    <lineage>
        <taxon>unclassified sequences</taxon>
        <taxon>metagenomes</taxon>
        <taxon>ecological metagenomes</taxon>
    </lineage>
</organism>
<name>A0A382T6P0_9ZZZZ</name>